<reference evidence="1" key="1">
    <citation type="journal article" date="2012" name="Nature">
        <title>The tomato genome sequence provides insights into fleshy fruit evolution.</title>
        <authorList>
            <consortium name="Tomato Genome Consortium"/>
        </authorList>
    </citation>
    <scope>NUCLEOTIDE SEQUENCE [LARGE SCALE GENOMIC DNA]</scope>
    <source>
        <strain evidence="1">cv. Heinz 1706</strain>
    </source>
</reference>
<dbReference type="InParanoid" id="A0A3Q7J5U1"/>
<protein>
    <submittedName>
        <fullName evidence="1">Uncharacterized protein</fullName>
    </submittedName>
</protein>
<dbReference type="Gramene" id="Solyc12g014485.1.1">
    <property type="protein sequence ID" value="Solyc12g014485.1.1.1"/>
    <property type="gene ID" value="Solyc12g014485.1"/>
</dbReference>
<keyword evidence="2" id="KW-1185">Reference proteome</keyword>
<reference evidence="1" key="2">
    <citation type="submission" date="2019-01" db="UniProtKB">
        <authorList>
            <consortium name="EnsemblPlants"/>
        </authorList>
    </citation>
    <scope>IDENTIFICATION</scope>
    <source>
        <strain evidence="1">cv. Heinz 1706</strain>
    </source>
</reference>
<dbReference type="EnsemblPlants" id="Solyc12g014485.1.1">
    <property type="protein sequence ID" value="Solyc12g014485.1.1.1"/>
    <property type="gene ID" value="Solyc12g014485.1"/>
</dbReference>
<name>A0A3Q7J5U1_SOLLC</name>
<proteinExistence type="predicted"/>
<evidence type="ECO:0000313" key="1">
    <source>
        <dbReference type="EnsemblPlants" id="Solyc12g014485.1.1.1"/>
    </source>
</evidence>
<dbReference type="Proteomes" id="UP000004994">
    <property type="component" value="Chromosome 12"/>
</dbReference>
<organism evidence="1">
    <name type="scientific">Solanum lycopersicum</name>
    <name type="common">Tomato</name>
    <name type="synonym">Lycopersicon esculentum</name>
    <dbReference type="NCBI Taxonomy" id="4081"/>
    <lineage>
        <taxon>Eukaryota</taxon>
        <taxon>Viridiplantae</taxon>
        <taxon>Streptophyta</taxon>
        <taxon>Embryophyta</taxon>
        <taxon>Tracheophyta</taxon>
        <taxon>Spermatophyta</taxon>
        <taxon>Magnoliopsida</taxon>
        <taxon>eudicotyledons</taxon>
        <taxon>Gunneridae</taxon>
        <taxon>Pentapetalae</taxon>
        <taxon>asterids</taxon>
        <taxon>lamiids</taxon>
        <taxon>Solanales</taxon>
        <taxon>Solanaceae</taxon>
        <taxon>Solanoideae</taxon>
        <taxon>Solaneae</taxon>
        <taxon>Solanum</taxon>
        <taxon>Solanum subgen. Lycopersicon</taxon>
    </lineage>
</organism>
<evidence type="ECO:0000313" key="2">
    <source>
        <dbReference type="Proteomes" id="UP000004994"/>
    </source>
</evidence>
<dbReference type="AlphaFoldDB" id="A0A3Q7J5U1"/>
<sequence length="98" mass="11231">MSHCRPCKQPRLRNFATLEPLKLRLSFTGALVSHMSNPAKDFHHLRTVKVTSAVHRVFGLPYHQVTNFLDLPALDRLQPPYMILRLCGEQGRTNNSHT</sequence>
<accession>A0A3Q7J5U1</accession>